<gene>
    <name evidence="1" type="ORF">MRB53_019596</name>
</gene>
<protein>
    <submittedName>
        <fullName evidence="1">Uncharacterized protein</fullName>
    </submittedName>
</protein>
<comment type="caution">
    <text evidence="1">The sequence shown here is derived from an EMBL/GenBank/DDBJ whole genome shotgun (WGS) entry which is preliminary data.</text>
</comment>
<accession>A0ACC2KYI2</accession>
<dbReference type="EMBL" id="CM056814">
    <property type="protein sequence ID" value="KAJ8626289.1"/>
    <property type="molecule type" value="Genomic_DNA"/>
</dbReference>
<organism evidence="1 2">
    <name type="scientific">Persea americana</name>
    <name type="common">Avocado</name>
    <dbReference type="NCBI Taxonomy" id="3435"/>
    <lineage>
        <taxon>Eukaryota</taxon>
        <taxon>Viridiplantae</taxon>
        <taxon>Streptophyta</taxon>
        <taxon>Embryophyta</taxon>
        <taxon>Tracheophyta</taxon>
        <taxon>Spermatophyta</taxon>
        <taxon>Magnoliopsida</taxon>
        <taxon>Magnoliidae</taxon>
        <taxon>Laurales</taxon>
        <taxon>Lauraceae</taxon>
        <taxon>Persea</taxon>
    </lineage>
</organism>
<dbReference type="Proteomes" id="UP001234297">
    <property type="component" value="Chromosome 6"/>
</dbReference>
<keyword evidence="2" id="KW-1185">Reference proteome</keyword>
<sequence length="116" mass="13245">MSAHQPTTTEDKARQQGDFESIHRDIMVGFSTWDFDPMDLSNPFPHKGFVHIWQGYEDKLVPFLLQHYVSKRLPWIQYHELADCGHLLIKSDGVSDEILRAPVGGESSSSLAEFND</sequence>
<proteinExistence type="predicted"/>
<reference evidence="1 2" key="1">
    <citation type="journal article" date="2022" name="Hortic Res">
        <title>A haplotype resolved chromosomal level avocado genome allows analysis of novel avocado genes.</title>
        <authorList>
            <person name="Nath O."/>
            <person name="Fletcher S.J."/>
            <person name="Hayward A."/>
            <person name="Shaw L.M."/>
            <person name="Masouleh A.K."/>
            <person name="Furtado A."/>
            <person name="Henry R.J."/>
            <person name="Mitter N."/>
        </authorList>
    </citation>
    <scope>NUCLEOTIDE SEQUENCE [LARGE SCALE GENOMIC DNA]</scope>
    <source>
        <strain evidence="2">cv. Hass</strain>
    </source>
</reference>
<evidence type="ECO:0000313" key="1">
    <source>
        <dbReference type="EMBL" id="KAJ8626289.1"/>
    </source>
</evidence>
<name>A0ACC2KYI2_PERAE</name>
<evidence type="ECO:0000313" key="2">
    <source>
        <dbReference type="Proteomes" id="UP001234297"/>
    </source>
</evidence>